<sequence>MVFCFFHEVLTVESSLSSSHFTFPLSLTITIHAPLCAVNQAMDDGNNSKGEVGLKENIEETLQLAENSNSKPKENFGEEFGCVDGKDSDKQSREFEGNGSIPVAGEEEMNTRASSPPKTLAEVPSASNDLHCNFEVPVVYDLQTFEAEENKDHISVSKQGDLKDAKDQAAPAQRQREQKSPDGPFSSELSPSSVVQSISSIQSLPEQGPIPVENRNLSCVPVMKQSLKPFSVPAQKTPYPDGYNWRKYGQKQVKSPQGSRSYYRCTYSKCSAKKIECSDNSNRVIEIVYRSCHNHDPPEKLNSNRGSKGALSVVPVNGIDPSVHPVGALDDAAPSSSSKDPGREAPPVMESREQDSSGCEENPGSDVKQEPLNEPETRKRLKKSVSSCSEPSSKPGKDPKYVVHAAGDVGISGDGYRWRKYGQKMVKGNPHPRNYYRCTSAGCTVRKHIEMAKDNSNGVIITYKGRHDHDMPVPKKHHGPPSVPLIAASASSPASVNTSQVTKSETCQDQVSAARWSADKEGGELTSKPSETGGEKAMESARTLLSIGFEIKPCSGSV</sequence>
<gene>
    <name evidence="1" type="ORF">M9H77_07188</name>
</gene>
<dbReference type="EMBL" id="CM044702">
    <property type="protein sequence ID" value="KAI5676238.1"/>
    <property type="molecule type" value="Genomic_DNA"/>
</dbReference>
<reference evidence="2" key="1">
    <citation type="journal article" date="2023" name="Nat. Plants">
        <title>Single-cell RNA sequencing provides a high-resolution roadmap for understanding the multicellular compartmentation of specialized metabolism.</title>
        <authorList>
            <person name="Sun S."/>
            <person name="Shen X."/>
            <person name="Li Y."/>
            <person name="Li Y."/>
            <person name="Wang S."/>
            <person name="Li R."/>
            <person name="Zhang H."/>
            <person name="Shen G."/>
            <person name="Guo B."/>
            <person name="Wei J."/>
            <person name="Xu J."/>
            <person name="St-Pierre B."/>
            <person name="Chen S."/>
            <person name="Sun C."/>
        </authorList>
    </citation>
    <scope>NUCLEOTIDE SEQUENCE [LARGE SCALE GENOMIC DNA]</scope>
</reference>
<proteinExistence type="predicted"/>
<name>A0ACC0BU94_CATRO</name>
<protein>
    <submittedName>
        <fullName evidence="1">Uncharacterized protein</fullName>
    </submittedName>
</protein>
<evidence type="ECO:0000313" key="2">
    <source>
        <dbReference type="Proteomes" id="UP001060085"/>
    </source>
</evidence>
<organism evidence="1 2">
    <name type="scientific">Catharanthus roseus</name>
    <name type="common">Madagascar periwinkle</name>
    <name type="synonym">Vinca rosea</name>
    <dbReference type="NCBI Taxonomy" id="4058"/>
    <lineage>
        <taxon>Eukaryota</taxon>
        <taxon>Viridiplantae</taxon>
        <taxon>Streptophyta</taxon>
        <taxon>Embryophyta</taxon>
        <taxon>Tracheophyta</taxon>
        <taxon>Spermatophyta</taxon>
        <taxon>Magnoliopsida</taxon>
        <taxon>eudicotyledons</taxon>
        <taxon>Gunneridae</taxon>
        <taxon>Pentapetalae</taxon>
        <taxon>asterids</taxon>
        <taxon>lamiids</taxon>
        <taxon>Gentianales</taxon>
        <taxon>Apocynaceae</taxon>
        <taxon>Rauvolfioideae</taxon>
        <taxon>Vinceae</taxon>
        <taxon>Catharanthinae</taxon>
        <taxon>Catharanthus</taxon>
    </lineage>
</organism>
<accession>A0ACC0BU94</accession>
<dbReference type="Proteomes" id="UP001060085">
    <property type="component" value="Linkage Group LG02"/>
</dbReference>
<comment type="caution">
    <text evidence="1">The sequence shown here is derived from an EMBL/GenBank/DDBJ whole genome shotgun (WGS) entry which is preliminary data.</text>
</comment>
<evidence type="ECO:0000313" key="1">
    <source>
        <dbReference type="EMBL" id="KAI5676238.1"/>
    </source>
</evidence>
<keyword evidence="2" id="KW-1185">Reference proteome</keyword>